<dbReference type="GeneTree" id="ENSGT00940000162566"/>
<dbReference type="Ensembl" id="ENSECAT00000119561.1">
    <property type="protein sequence ID" value="ENSECAP00000088678.1"/>
    <property type="gene ID" value="ENSECAG00000008177.4"/>
</dbReference>
<comment type="subcellular location">
    <subcellularLocation>
        <location evidence="1">Cytoplasm</location>
    </subcellularLocation>
</comment>
<accession>A0A9L0TQP9</accession>
<evidence type="ECO:0000256" key="4">
    <source>
        <dbReference type="SAM" id="MobiDB-lite"/>
    </source>
</evidence>
<organism evidence="5 6">
    <name type="scientific">Equus caballus</name>
    <name type="common">Horse</name>
    <dbReference type="NCBI Taxonomy" id="9796"/>
    <lineage>
        <taxon>Eukaryota</taxon>
        <taxon>Metazoa</taxon>
        <taxon>Chordata</taxon>
        <taxon>Craniata</taxon>
        <taxon>Vertebrata</taxon>
        <taxon>Euteleostomi</taxon>
        <taxon>Mammalia</taxon>
        <taxon>Eutheria</taxon>
        <taxon>Laurasiatheria</taxon>
        <taxon>Perissodactyla</taxon>
        <taxon>Equidae</taxon>
        <taxon>Equus</taxon>
    </lineage>
</organism>
<keyword evidence="3" id="KW-0560">Oxidoreductase</keyword>
<evidence type="ECO:0000313" key="6">
    <source>
        <dbReference type="Proteomes" id="UP000002281"/>
    </source>
</evidence>
<dbReference type="Proteomes" id="UP000002281">
    <property type="component" value="Chromosome 2"/>
</dbReference>
<reference evidence="5" key="3">
    <citation type="submission" date="2025-09" db="UniProtKB">
        <authorList>
            <consortium name="Ensembl"/>
        </authorList>
    </citation>
    <scope>IDENTIFICATION</scope>
    <source>
        <strain evidence="5">Thoroughbred</strain>
    </source>
</reference>
<evidence type="ECO:0000256" key="2">
    <source>
        <dbReference type="ARBA" id="ARBA00022490"/>
    </source>
</evidence>
<feature type="compositionally biased region" description="Low complexity" evidence="4">
    <location>
        <begin position="51"/>
        <end position="83"/>
    </location>
</feature>
<dbReference type="PANTHER" id="PTHR28630">
    <property type="match status" value="1"/>
</dbReference>
<evidence type="ECO:0000256" key="3">
    <source>
        <dbReference type="ARBA" id="ARBA00023002"/>
    </source>
</evidence>
<keyword evidence="6" id="KW-1185">Reference proteome</keyword>
<dbReference type="InterPro" id="IPR032801">
    <property type="entry name" value="PXL2A/B/C"/>
</dbReference>
<evidence type="ECO:0000256" key="1">
    <source>
        <dbReference type="ARBA" id="ARBA00004496"/>
    </source>
</evidence>
<dbReference type="Pfam" id="PF13911">
    <property type="entry name" value="AhpC-TSA_2"/>
    <property type="match status" value="1"/>
</dbReference>
<feature type="region of interest" description="Disordered" evidence="4">
    <location>
        <begin position="47"/>
        <end position="83"/>
    </location>
</feature>
<reference evidence="5" key="2">
    <citation type="submission" date="2025-08" db="UniProtKB">
        <authorList>
            <consortium name="Ensembl"/>
        </authorList>
    </citation>
    <scope>IDENTIFICATION</scope>
    <source>
        <strain evidence="5">Thoroughbred</strain>
    </source>
</reference>
<dbReference type="GO" id="GO:0016491">
    <property type="term" value="F:oxidoreductase activity"/>
    <property type="evidence" value="ECO:0007669"/>
    <property type="project" value="UniProtKB-KW"/>
</dbReference>
<name>A0A9L0TQP9_HORSE</name>
<keyword evidence="2" id="KW-0963">Cytoplasm</keyword>
<sequence>MSTVDLARVGACVLKHALTGEAVELRSLWQEQACVVAGLPALRLHGVSLDRPGPQQPQGAPGPARSAPSGRGARGPGPARVPGRWLLRGRSPLGLSSSNELYLDESKQFYKELGFKRYTSLSILPAALGKPVCDVAAKAKAVGIQGNLSGDLLQSGGLLVVTKGGPAEGHQGPMPGHMGCQGHILRWEGLAELGDHALTLPPSLWLVSLIVVPPLVWPGSECRPGWVGCSQIGSLSWVTGRGRGWLGLPLSFQHTGAP</sequence>
<dbReference type="PANTHER" id="PTHR28630:SF29">
    <property type="entry name" value="PROSTAMIDE_PROSTAGLANDIN F SYNTHASE"/>
    <property type="match status" value="1"/>
</dbReference>
<protein>
    <submittedName>
        <fullName evidence="5">Peroxiredoxin like 2B</fullName>
    </submittedName>
</protein>
<dbReference type="AlphaFoldDB" id="A0A9L0TQP9"/>
<evidence type="ECO:0000313" key="5">
    <source>
        <dbReference type="Ensembl" id="ENSECAP00000088678.1"/>
    </source>
</evidence>
<reference evidence="5 6" key="1">
    <citation type="journal article" date="2009" name="Science">
        <title>Genome sequence, comparative analysis, and population genetics of the domestic horse.</title>
        <authorList>
            <consortium name="Broad Institute Genome Sequencing Platform"/>
            <consortium name="Broad Institute Whole Genome Assembly Team"/>
            <person name="Wade C.M."/>
            <person name="Giulotto E."/>
            <person name="Sigurdsson S."/>
            <person name="Zoli M."/>
            <person name="Gnerre S."/>
            <person name="Imsland F."/>
            <person name="Lear T.L."/>
            <person name="Adelson D.L."/>
            <person name="Bailey E."/>
            <person name="Bellone R.R."/>
            <person name="Bloecker H."/>
            <person name="Distl O."/>
            <person name="Edgar R.C."/>
            <person name="Garber M."/>
            <person name="Leeb T."/>
            <person name="Mauceli E."/>
            <person name="MacLeod J.N."/>
            <person name="Penedo M.C.T."/>
            <person name="Raison J.M."/>
            <person name="Sharpe T."/>
            <person name="Vogel J."/>
            <person name="Andersson L."/>
            <person name="Antczak D.F."/>
            <person name="Biagi T."/>
            <person name="Binns M.M."/>
            <person name="Chowdhary B.P."/>
            <person name="Coleman S.J."/>
            <person name="Della Valle G."/>
            <person name="Fryc S."/>
            <person name="Guerin G."/>
            <person name="Hasegawa T."/>
            <person name="Hill E.W."/>
            <person name="Jurka J."/>
            <person name="Kiialainen A."/>
            <person name="Lindgren G."/>
            <person name="Liu J."/>
            <person name="Magnani E."/>
            <person name="Mickelson J.R."/>
            <person name="Murray J."/>
            <person name="Nergadze S.G."/>
            <person name="Onofrio R."/>
            <person name="Pedroni S."/>
            <person name="Piras M.F."/>
            <person name="Raudsepp T."/>
            <person name="Rocchi M."/>
            <person name="Roeed K.H."/>
            <person name="Ryder O.A."/>
            <person name="Searle S."/>
            <person name="Skow L."/>
            <person name="Swinburne J.E."/>
            <person name="Syvaenen A.C."/>
            <person name="Tozaki T."/>
            <person name="Valberg S.J."/>
            <person name="Vaudin M."/>
            <person name="White J.R."/>
            <person name="Zody M.C."/>
            <person name="Lander E.S."/>
            <person name="Lindblad-Toh K."/>
        </authorList>
    </citation>
    <scope>NUCLEOTIDE SEQUENCE [LARGE SCALE GENOMIC DNA]</scope>
    <source>
        <strain evidence="5 6">Thoroughbred</strain>
    </source>
</reference>
<proteinExistence type="predicted"/>
<dbReference type="GO" id="GO:0005737">
    <property type="term" value="C:cytoplasm"/>
    <property type="evidence" value="ECO:0007669"/>
    <property type="project" value="UniProtKB-SubCell"/>
</dbReference>